<dbReference type="Proteomes" id="UP001596201">
    <property type="component" value="Unassembled WGS sequence"/>
</dbReference>
<gene>
    <name evidence="3" type="ORF">ACFPJ5_00895</name>
</gene>
<evidence type="ECO:0000313" key="4">
    <source>
        <dbReference type="Proteomes" id="UP001596201"/>
    </source>
</evidence>
<evidence type="ECO:0000313" key="3">
    <source>
        <dbReference type="EMBL" id="MFC5365478.1"/>
    </source>
</evidence>
<dbReference type="InterPro" id="IPR020904">
    <property type="entry name" value="Sc_DH/Rdtase_CS"/>
</dbReference>
<keyword evidence="4" id="KW-1185">Reference proteome</keyword>
<reference evidence="3 4" key="1">
    <citation type="journal article" date="2019" name="Int. J. Syst. Evol. Microbiol.">
        <title>The Global Catalogue of Microorganisms (GCM) 10K type strain sequencing project: providing services to taxonomists for standard genome sequencing and annotation.</title>
        <authorList>
            <consortium name="The Broad Institute Genomics Platform"/>
            <consortium name="The Broad Institute Genome Sequencing Center for Infectious Disease"/>
            <person name="Wu L."/>
            <person name="Ma J."/>
        </authorList>
    </citation>
    <scope>NUCLEOTIDE SEQUENCE [LARGE SCALE GENOMIC DNA]</scope>
    <source>
        <strain evidence="3 4">CGMCC 1.12237</strain>
    </source>
</reference>
<dbReference type="PROSITE" id="PS00061">
    <property type="entry name" value="ADH_SHORT"/>
    <property type="match status" value="1"/>
</dbReference>
<protein>
    <submittedName>
        <fullName evidence="3">SDR family NAD(P)-dependent oxidoreductase</fullName>
    </submittedName>
</protein>
<dbReference type="PANTHER" id="PTHR44196">
    <property type="entry name" value="DEHYDROGENASE/REDUCTASE SDR FAMILY MEMBER 7B"/>
    <property type="match status" value="1"/>
</dbReference>
<dbReference type="AlphaFoldDB" id="A0ABD5R6S9"/>
<dbReference type="InterPro" id="IPR002347">
    <property type="entry name" value="SDR_fam"/>
</dbReference>
<dbReference type="Gene3D" id="3.40.50.720">
    <property type="entry name" value="NAD(P)-binding Rossmann-like Domain"/>
    <property type="match status" value="1"/>
</dbReference>
<organism evidence="3 4">
    <name type="scientific">Salinirubrum litoreum</name>
    <dbReference type="NCBI Taxonomy" id="1126234"/>
    <lineage>
        <taxon>Archaea</taxon>
        <taxon>Methanobacteriati</taxon>
        <taxon>Methanobacteriota</taxon>
        <taxon>Stenosarchaea group</taxon>
        <taxon>Halobacteria</taxon>
        <taxon>Halobacteriales</taxon>
        <taxon>Haloferacaceae</taxon>
        <taxon>Salinirubrum</taxon>
    </lineage>
</organism>
<dbReference type="PRINTS" id="PR00081">
    <property type="entry name" value="GDHRDH"/>
</dbReference>
<keyword evidence="2" id="KW-0560">Oxidoreductase</keyword>
<dbReference type="Pfam" id="PF00106">
    <property type="entry name" value="adh_short"/>
    <property type="match status" value="1"/>
</dbReference>
<comment type="similarity">
    <text evidence="1">Belongs to the short-chain dehydrogenases/reductases (SDR) family.</text>
</comment>
<sequence length="241" mass="26261">MTDSAIIVGASSGIGEALAYELADEGYEVGLAARRLERLQEIGSDLPTKAYVAKMDVTEVEEARDRLRRLIDAMGGCDLLVLSAGVGDLNPDLDWEPERQTVDVNVRGFTALATLGMQTFAEQGSGHLVGISSVAANFGNGGAPAYNASKAYVARYLEGLRYWADNADADITVTDVEPGFVDTKMAMGDELFWMASPETAAEQIASAIRAKRRHVYVTRRWRLVAWLLSVLPERVLSRLFD</sequence>
<comment type="caution">
    <text evidence="3">The sequence shown here is derived from an EMBL/GenBank/DDBJ whole genome shotgun (WGS) entry which is preliminary data.</text>
</comment>
<accession>A0ABD5R6S9</accession>
<dbReference type="GO" id="GO:0016491">
    <property type="term" value="F:oxidoreductase activity"/>
    <property type="evidence" value="ECO:0007669"/>
    <property type="project" value="UniProtKB-KW"/>
</dbReference>
<dbReference type="InterPro" id="IPR036291">
    <property type="entry name" value="NAD(P)-bd_dom_sf"/>
</dbReference>
<dbReference type="SUPFAM" id="SSF51735">
    <property type="entry name" value="NAD(P)-binding Rossmann-fold domains"/>
    <property type="match status" value="1"/>
</dbReference>
<evidence type="ECO:0000256" key="2">
    <source>
        <dbReference type="ARBA" id="ARBA00023002"/>
    </source>
</evidence>
<dbReference type="EMBL" id="JBHSKX010000001">
    <property type="protein sequence ID" value="MFC5365478.1"/>
    <property type="molecule type" value="Genomic_DNA"/>
</dbReference>
<evidence type="ECO:0000256" key="1">
    <source>
        <dbReference type="ARBA" id="ARBA00006484"/>
    </source>
</evidence>
<dbReference type="PANTHER" id="PTHR44196:SF3">
    <property type="entry name" value="SHORT CHAIN DEHYDROGENASE FAMILY PROTEIN"/>
    <property type="match status" value="1"/>
</dbReference>
<dbReference type="RefSeq" id="WP_227229229.1">
    <property type="nucleotide sequence ID" value="NZ_JAJCVJ010000001.1"/>
</dbReference>
<name>A0ABD5R6S9_9EURY</name>
<proteinExistence type="inferred from homology"/>